<dbReference type="InterPro" id="IPR004012">
    <property type="entry name" value="Run_dom"/>
</dbReference>
<dbReference type="SMART" id="SM00593">
    <property type="entry name" value="RUN"/>
    <property type="match status" value="1"/>
</dbReference>
<feature type="compositionally biased region" description="Polar residues" evidence="1">
    <location>
        <begin position="682"/>
        <end position="697"/>
    </location>
</feature>
<feature type="region of interest" description="Disordered" evidence="1">
    <location>
        <begin position="95"/>
        <end position="114"/>
    </location>
</feature>
<accession>A0A6P6Q5T8</accession>
<proteinExistence type="predicted"/>
<dbReference type="AlphaFoldDB" id="A0A6P6Q5T8"/>
<dbReference type="PANTHER" id="PTHR15591">
    <property type="entry name" value="RUN AND SH3 DOMAIN CONTAINING"/>
    <property type="match status" value="1"/>
</dbReference>
<gene>
    <name evidence="5" type="primary">LOC113109449</name>
</gene>
<dbReference type="OrthoDB" id="9884296at2759"/>
<dbReference type="InterPro" id="IPR047343">
    <property type="entry name" value="RUSC1_2"/>
</dbReference>
<feature type="domain" description="RUN" evidence="3">
    <location>
        <begin position="885"/>
        <end position="1029"/>
    </location>
</feature>
<dbReference type="SUPFAM" id="SSF140741">
    <property type="entry name" value="RUN domain-like"/>
    <property type="match status" value="1"/>
</dbReference>
<dbReference type="Pfam" id="PF02759">
    <property type="entry name" value="RUN"/>
    <property type="match status" value="1"/>
</dbReference>
<sequence length="1200" mass="133443">MRLQGILLSFALTLFMPLNQPAMQGPMLCSAGAYKMDVSPKSGETLIVCHIHGQSAGGDLSVQTSRRPRTLNLTHSISLPERGDLPREALDYGYLSHTSSKETERKKVTENSRVYESSPMLCALNSPSTSPRLKQEPLHRRGTPRWHNLFIPESEVNEDEEDEDSDGDNLHKYNEGSSLQLQGNVTQSNMNPFSQVKEQERAFDTGCADRRDSRGTPVLMDCDEQDWGDEEDFSKHTLVEPGNSWAPTEKVIESITQNQSDYVTDSSCNSSDGVLVNFSAIYHKTNNAVPASPLSLDSPVPGSGMVLQDSSNPLPSWSSHNPDPNCNIYPFNEISDLTMCLQSQARLAGSTQNYYKLVTCDLSSQSSPSPPWSSLTSFSETQSQGSCSPPSEYFLFGHSEEEEREKPKVCQTEHKGDGNIEVNNIRRADKDQSKGTKERMAHIKTHHSAPRKHNSFNYIKTPQSQSWISSQKCSTLSNLGALQNSCPSHLDTNLSSPLSRQHATSFAEIARCKKGNGEQSIKKYIEDPSGSQFIQNLSSIQKQDDSEMATKSLSADSSSQSNPRGASSPEVVRYTKAQRPTFLPIQPFVLQAPSGKQQTKALGSLLNQYISYKYSKPGSIQSYLQKQVISTSAATSSDTCSTCTSSPFLPHNHSQCTHPCTFLGLIHQDRNPHMSPNMRPRSPQSQEQADGSPKACSSQTQLSQKHSWYGKQASQKCPLKQAPIVQTPTPQLIKEETTCPLEASFPLHQNSSLAITSVTSLTSITSIVSPPSTGRKFLWPFEASSQVCTNENPNTNVQHFFKPRRSPCVMREHQHGDSFSMTDRPPEVFCLSPEAPSDLLLIDLLHKRSMLKAVGLAVDLIMAHFNSRKDPEEKIRLGNSLLCTTISHLVLKQLYPAIQNILQDGFKAYKLDLIIGQRRNKLWNIVEATARPGASTQLSDSLVSTIKKCSQLSSRIRLSVFIIYLLNLHALESWIRHLYSCIDVVSEHYQHWGFLALAQGPTYGPLFHELLLLLQPLSLLPFDLHLPSEPNLQSKEKQNHRAPLPLRLVSQSAQILQMSLIQENSRSPTGHSDAFRKRVTDGFWLNQTPTSECETQKKEDAATGRKNNEMPQSSTSPLEDKHLSELRWARLFGAKVGTPVGPQKAQKNMSGPLRRRPSEWLKLGASKVDLPAQSWIGKLPETHLSGNHDRDTPNEDEISF</sequence>
<evidence type="ECO:0000256" key="1">
    <source>
        <dbReference type="SAM" id="MobiDB-lite"/>
    </source>
</evidence>
<feature type="region of interest" description="Disordered" evidence="1">
    <location>
        <begin position="1137"/>
        <end position="1156"/>
    </location>
</feature>
<evidence type="ECO:0000313" key="4">
    <source>
        <dbReference type="Proteomes" id="UP000515129"/>
    </source>
</evidence>
<dbReference type="Proteomes" id="UP000515129">
    <property type="component" value="Chromosome 10"/>
</dbReference>
<dbReference type="Gene3D" id="1.20.58.900">
    <property type="match status" value="1"/>
</dbReference>
<dbReference type="PROSITE" id="PS50826">
    <property type="entry name" value="RUN"/>
    <property type="match status" value="1"/>
</dbReference>
<reference evidence="5" key="1">
    <citation type="submission" date="2025-08" db="UniProtKB">
        <authorList>
            <consortium name="RefSeq"/>
        </authorList>
    </citation>
    <scope>IDENTIFICATION</scope>
    <source>
        <strain evidence="5">Wakin</strain>
        <tissue evidence="5">Muscle</tissue>
    </source>
</reference>
<feature type="signal peptide" evidence="2">
    <location>
        <begin position="1"/>
        <end position="24"/>
    </location>
</feature>
<dbReference type="GeneID" id="113109449"/>
<feature type="region of interest" description="Disordered" evidence="1">
    <location>
        <begin position="667"/>
        <end position="697"/>
    </location>
</feature>
<feature type="region of interest" description="Disordered" evidence="1">
    <location>
        <begin position="539"/>
        <end position="570"/>
    </location>
</feature>
<evidence type="ECO:0000259" key="3">
    <source>
        <dbReference type="PROSITE" id="PS50826"/>
    </source>
</evidence>
<evidence type="ECO:0000256" key="2">
    <source>
        <dbReference type="SAM" id="SignalP"/>
    </source>
</evidence>
<dbReference type="KEGG" id="caua:113109449"/>
<organism evidence="4 5">
    <name type="scientific">Carassius auratus</name>
    <name type="common">Goldfish</name>
    <dbReference type="NCBI Taxonomy" id="7957"/>
    <lineage>
        <taxon>Eukaryota</taxon>
        <taxon>Metazoa</taxon>
        <taxon>Chordata</taxon>
        <taxon>Craniata</taxon>
        <taxon>Vertebrata</taxon>
        <taxon>Euteleostomi</taxon>
        <taxon>Actinopterygii</taxon>
        <taxon>Neopterygii</taxon>
        <taxon>Teleostei</taxon>
        <taxon>Ostariophysi</taxon>
        <taxon>Cypriniformes</taxon>
        <taxon>Cyprinidae</taxon>
        <taxon>Cyprininae</taxon>
        <taxon>Carassius</taxon>
    </lineage>
</organism>
<feature type="compositionally biased region" description="Polar residues" evidence="1">
    <location>
        <begin position="175"/>
        <end position="185"/>
    </location>
</feature>
<feature type="region of interest" description="Disordered" evidence="1">
    <location>
        <begin position="1179"/>
        <end position="1200"/>
    </location>
</feature>
<dbReference type="RefSeq" id="XP_026128801.1">
    <property type="nucleotide sequence ID" value="XM_026273016.1"/>
</dbReference>
<name>A0A6P6Q5T8_CARAU</name>
<feature type="compositionally biased region" description="Basic and acidic residues" evidence="1">
    <location>
        <begin position="198"/>
        <end position="214"/>
    </location>
</feature>
<feature type="compositionally biased region" description="Basic and acidic residues" evidence="1">
    <location>
        <begin position="1094"/>
        <end position="1108"/>
    </location>
</feature>
<protein>
    <submittedName>
        <fullName evidence="5">Iporin</fullName>
    </submittedName>
</protein>
<dbReference type="GO" id="GO:0031410">
    <property type="term" value="C:cytoplasmic vesicle"/>
    <property type="evidence" value="ECO:0007669"/>
    <property type="project" value="TreeGrafter"/>
</dbReference>
<keyword evidence="2" id="KW-0732">Signal</keyword>
<feature type="chain" id="PRO_5028058093" evidence="2">
    <location>
        <begin position="25"/>
        <end position="1200"/>
    </location>
</feature>
<feature type="compositionally biased region" description="Acidic residues" evidence="1">
    <location>
        <begin position="155"/>
        <end position="167"/>
    </location>
</feature>
<feature type="region of interest" description="Disordered" evidence="1">
    <location>
        <begin position="198"/>
        <end position="218"/>
    </location>
</feature>
<feature type="region of interest" description="Disordered" evidence="1">
    <location>
        <begin position="1087"/>
        <end position="1120"/>
    </location>
</feature>
<feature type="compositionally biased region" description="Polar residues" evidence="1">
    <location>
        <begin position="549"/>
        <end position="565"/>
    </location>
</feature>
<dbReference type="InterPro" id="IPR037213">
    <property type="entry name" value="Run_dom_sf"/>
</dbReference>
<feature type="region of interest" description="Disordered" evidence="1">
    <location>
        <begin position="121"/>
        <end position="185"/>
    </location>
</feature>
<keyword evidence="4" id="KW-1185">Reference proteome</keyword>
<dbReference type="PANTHER" id="PTHR15591:SF14">
    <property type="entry name" value="AP-4 COMPLEX ACCESSORY SUBUNIT RUSC2"/>
    <property type="match status" value="1"/>
</dbReference>
<feature type="compositionally biased region" description="Basic and acidic residues" evidence="1">
    <location>
        <begin position="99"/>
        <end position="110"/>
    </location>
</feature>
<evidence type="ECO:0000313" key="5">
    <source>
        <dbReference type="RefSeq" id="XP_026128801.1"/>
    </source>
</evidence>